<dbReference type="GO" id="GO:0006351">
    <property type="term" value="P:DNA-templated transcription"/>
    <property type="evidence" value="ECO:0007669"/>
    <property type="project" value="UniProtKB-UniRule"/>
</dbReference>
<comment type="catalytic activity">
    <reaction evidence="7 8 10">
        <text>RNA(n) + a ribonucleoside 5'-triphosphate = RNA(n+1) + diphosphate</text>
        <dbReference type="Rhea" id="RHEA:21248"/>
        <dbReference type="Rhea" id="RHEA-COMP:14527"/>
        <dbReference type="Rhea" id="RHEA-COMP:17342"/>
        <dbReference type="ChEBI" id="CHEBI:33019"/>
        <dbReference type="ChEBI" id="CHEBI:61557"/>
        <dbReference type="ChEBI" id="CHEBI:140395"/>
        <dbReference type="EC" id="2.7.7.6"/>
    </reaction>
</comment>
<dbReference type="HAMAP" id="MF_01321">
    <property type="entry name" value="RNApol_bact_RpoB"/>
    <property type="match status" value="1"/>
</dbReference>
<keyword evidence="5 8" id="KW-0548">Nucleotidyltransferase</keyword>
<feature type="domain" description="RNA polymerase Rpb2" evidence="15">
    <location>
        <begin position="557"/>
        <end position="625"/>
    </location>
</feature>
<dbReference type="InterPro" id="IPR037033">
    <property type="entry name" value="DNA-dir_RNAP_su2_hyb_sf"/>
</dbReference>
<protein>
    <recommendedName>
        <fullName evidence="8 10">DNA-directed RNA polymerase subunit beta</fullName>
        <shortName evidence="8">RNAP subunit beta</shortName>
        <ecNumber evidence="8 10">2.7.7.6</ecNumber>
    </recommendedName>
    <alternativeName>
        <fullName evidence="8">RNA polymerase subunit beta</fullName>
    </alternativeName>
    <alternativeName>
        <fullName evidence="8">Transcriptase subunit beta</fullName>
    </alternativeName>
</protein>
<organism evidence="17 18">
    <name type="scientific">Acidiphilium acidophilum</name>
    <name type="common">Thiobacillus acidophilus</name>
    <dbReference type="NCBI Taxonomy" id="76588"/>
    <lineage>
        <taxon>Bacteria</taxon>
        <taxon>Pseudomonadati</taxon>
        <taxon>Pseudomonadota</taxon>
        <taxon>Alphaproteobacteria</taxon>
        <taxon>Acetobacterales</taxon>
        <taxon>Acidocellaceae</taxon>
        <taxon>Acidiphilium</taxon>
    </lineage>
</organism>
<comment type="similarity">
    <text evidence="1">In the N-terminal section; belongs to the RNA polymerase beta chain family.</text>
</comment>
<dbReference type="PROSITE" id="PS01166">
    <property type="entry name" value="RNA_POL_BETA"/>
    <property type="match status" value="1"/>
</dbReference>
<dbReference type="FunFam" id="3.90.1800.10:FF:000001">
    <property type="entry name" value="DNA-directed RNA polymerase subunit beta"/>
    <property type="match status" value="1"/>
</dbReference>
<keyword evidence="6 8" id="KW-0804">Transcription</keyword>
<evidence type="ECO:0000259" key="16">
    <source>
        <dbReference type="Pfam" id="PF10385"/>
    </source>
</evidence>
<evidence type="ECO:0000259" key="13">
    <source>
        <dbReference type="Pfam" id="PF04561"/>
    </source>
</evidence>
<dbReference type="CDD" id="cd00653">
    <property type="entry name" value="RNA_pol_B_RPB2"/>
    <property type="match status" value="1"/>
</dbReference>
<dbReference type="InterPro" id="IPR007644">
    <property type="entry name" value="RNA_pol_bsu_protrusion"/>
</dbReference>
<evidence type="ECO:0000256" key="1">
    <source>
        <dbReference type="ARBA" id="ARBA00007616"/>
    </source>
</evidence>
<comment type="similarity">
    <text evidence="8 9">Belongs to the RNA polymerase beta chain family.</text>
</comment>
<evidence type="ECO:0000313" key="18">
    <source>
        <dbReference type="Proteomes" id="UP001279553"/>
    </source>
</evidence>
<comment type="subunit">
    <text evidence="8 10">The RNAP catalytic core consists of 2 alpha, 1 beta, 1 beta' and 1 omega subunit. When a sigma factor is associated with the core the holoenzyme is formed, which can initiate transcription.</text>
</comment>
<dbReference type="Proteomes" id="UP001279553">
    <property type="component" value="Unassembled WGS sequence"/>
</dbReference>
<dbReference type="InterPro" id="IPR010243">
    <property type="entry name" value="RNA_pol_bsu_bac"/>
</dbReference>
<evidence type="ECO:0000256" key="5">
    <source>
        <dbReference type="ARBA" id="ARBA00022695"/>
    </source>
</evidence>
<reference evidence="17 18" key="1">
    <citation type="submission" date="2023-11" db="EMBL/GenBank/DDBJ databases">
        <title>MicrobeMod: A computational toolkit for identifying prokaryotic methylation and restriction-modification with nanopore sequencing.</title>
        <authorList>
            <person name="Crits-Christoph A."/>
            <person name="Kang S.C."/>
            <person name="Lee H."/>
            <person name="Ostrov N."/>
        </authorList>
    </citation>
    <scope>NUCLEOTIDE SEQUENCE [LARGE SCALE GENOMIC DNA]</scope>
    <source>
        <strain evidence="17 18">DSMZ 700</strain>
    </source>
</reference>
<evidence type="ECO:0000256" key="4">
    <source>
        <dbReference type="ARBA" id="ARBA00022679"/>
    </source>
</evidence>
<evidence type="ECO:0000256" key="7">
    <source>
        <dbReference type="ARBA" id="ARBA00048552"/>
    </source>
</evidence>
<dbReference type="Pfam" id="PF00562">
    <property type="entry name" value="RNA_pol_Rpb2_6"/>
    <property type="match status" value="1"/>
</dbReference>
<dbReference type="Pfam" id="PF10385">
    <property type="entry name" value="RNA_pol_Rpb2_45"/>
    <property type="match status" value="1"/>
</dbReference>
<feature type="domain" description="RNA polymerase Rpb2" evidence="12">
    <location>
        <begin position="1322"/>
        <end position="1396"/>
    </location>
</feature>
<dbReference type="Gene3D" id="2.40.50.100">
    <property type="match status" value="1"/>
</dbReference>
<dbReference type="GO" id="GO:0032549">
    <property type="term" value="F:ribonucleoside binding"/>
    <property type="evidence" value="ECO:0007669"/>
    <property type="project" value="InterPro"/>
</dbReference>
<keyword evidence="18" id="KW-1185">Reference proteome</keyword>
<dbReference type="Gene3D" id="2.40.270.10">
    <property type="entry name" value="DNA-directed RNA polymerase, subunit 2, domain 6"/>
    <property type="match status" value="1"/>
</dbReference>
<evidence type="ECO:0000256" key="6">
    <source>
        <dbReference type="ARBA" id="ARBA00023163"/>
    </source>
</evidence>
<dbReference type="InterPro" id="IPR007642">
    <property type="entry name" value="RNA_pol_Rpb2_2"/>
</dbReference>
<evidence type="ECO:0000259" key="12">
    <source>
        <dbReference type="Pfam" id="PF04560"/>
    </source>
</evidence>
<evidence type="ECO:0000259" key="15">
    <source>
        <dbReference type="Pfam" id="PF04565"/>
    </source>
</evidence>
<keyword evidence="4 8" id="KW-0808">Transferase</keyword>
<evidence type="ECO:0000256" key="8">
    <source>
        <dbReference type="HAMAP-Rule" id="MF_01321"/>
    </source>
</evidence>
<dbReference type="Pfam" id="PF04565">
    <property type="entry name" value="RNA_pol_Rpb2_3"/>
    <property type="match status" value="1"/>
</dbReference>
<dbReference type="InterPro" id="IPR042107">
    <property type="entry name" value="DNA-dir_RNA_pol_bsu_ext_1_sf"/>
</dbReference>
<dbReference type="EC" id="2.7.7.6" evidence="8 10"/>
<dbReference type="Pfam" id="PF04560">
    <property type="entry name" value="RNA_pol_Rpb2_7"/>
    <property type="match status" value="1"/>
</dbReference>
<dbReference type="InterPro" id="IPR019462">
    <property type="entry name" value="DNA-dir_RNA_pol_bsu_external_1"/>
</dbReference>
<dbReference type="InterPro" id="IPR037034">
    <property type="entry name" value="RNA_pol_Rpb2_2_sf"/>
</dbReference>
<keyword evidence="3 8" id="KW-0240">DNA-directed RNA polymerase</keyword>
<dbReference type="InterPro" id="IPR007120">
    <property type="entry name" value="DNA-dir_RNAP_su2_dom"/>
</dbReference>
<feature type="domain" description="DNA-directed RNA polymerase subunit 2 hybrid-binding" evidence="11">
    <location>
        <begin position="761"/>
        <end position="1320"/>
    </location>
</feature>
<dbReference type="InterPro" id="IPR007121">
    <property type="entry name" value="RNA_pol_bsu_CS"/>
</dbReference>
<dbReference type="Gene3D" id="2.30.150.10">
    <property type="entry name" value="DNA-directed RNA polymerase, beta subunit, external 1 domain"/>
    <property type="match status" value="1"/>
</dbReference>
<feature type="domain" description="RNA polymerase Rpb2" evidence="13">
    <location>
        <begin position="399"/>
        <end position="498"/>
    </location>
</feature>
<dbReference type="EMBL" id="JAWXYB010000018">
    <property type="protein sequence ID" value="MDX5931712.1"/>
    <property type="molecule type" value="Genomic_DNA"/>
</dbReference>
<dbReference type="Gene3D" id="3.90.1800.10">
    <property type="entry name" value="RNA polymerase alpha subunit dimerisation domain"/>
    <property type="match status" value="1"/>
</dbReference>
<evidence type="ECO:0000259" key="14">
    <source>
        <dbReference type="Pfam" id="PF04563"/>
    </source>
</evidence>
<dbReference type="SUPFAM" id="SSF64484">
    <property type="entry name" value="beta and beta-prime subunits of DNA dependent RNA-polymerase"/>
    <property type="match status" value="1"/>
</dbReference>
<dbReference type="GO" id="GO:0000428">
    <property type="term" value="C:DNA-directed RNA polymerase complex"/>
    <property type="evidence" value="ECO:0007669"/>
    <property type="project" value="UniProtKB-KW"/>
</dbReference>
<dbReference type="Gene3D" id="2.40.50.150">
    <property type="match status" value="1"/>
</dbReference>
<dbReference type="NCBIfam" id="TIGR02013">
    <property type="entry name" value="rpoB"/>
    <property type="match status" value="1"/>
</dbReference>
<comment type="function">
    <text evidence="8 10">DNA-dependent RNA polymerase catalyzes the transcription of DNA into RNA using the four ribonucleoside triphosphates as substrates.</text>
</comment>
<evidence type="ECO:0000313" key="17">
    <source>
        <dbReference type="EMBL" id="MDX5931712.1"/>
    </source>
</evidence>
<evidence type="ECO:0000256" key="2">
    <source>
        <dbReference type="ARBA" id="ARBA00009839"/>
    </source>
</evidence>
<dbReference type="Gene3D" id="3.90.1100.10">
    <property type="match status" value="2"/>
</dbReference>
<dbReference type="PANTHER" id="PTHR20856">
    <property type="entry name" value="DNA-DIRECTED RNA POLYMERASE I SUBUNIT 2"/>
    <property type="match status" value="1"/>
</dbReference>
<comment type="caution">
    <text evidence="17">The sequence shown here is derived from an EMBL/GenBank/DDBJ whole genome shotgun (WGS) entry which is preliminary data.</text>
</comment>
<dbReference type="InterPro" id="IPR014724">
    <property type="entry name" value="RNA_pol_RPB2_OB-fold"/>
</dbReference>
<evidence type="ECO:0000259" key="11">
    <source>
        <dbReference type="Pfam" id="PF00562"/>
    </source>
</evidence>
<name>A0AAW9DST6_ACIAO</name>
<comment type="similarity">
    <text evidence="2">In the C-terminal section; belongs to the RNA polymerase beta' chain family.</text>
</comment>
<evidence type="ECO:0000256" key="3">
    <source>
        <dbReference type="ARBA" id="ARBA00022478"/>
    </source>
</evidence>
<dbReference type="Gene3D" id="3.90.1110.10">
    <property type="entry name" value="RNA polymerase Rpb2, domain 2"/>
    <property type="match status" value="1"/>
</dbReference>
<accession>A0AAW9DST6</accession>
<sequence length="1400" mass="155688">MNAISGGMNKISFTNRKRIRKSFGRIPETTPMPNLIDVQRASYDAFLQMNVSPDSRSVSGLQEVFKSVFPIDDFAGRGRLEFVYYELEDPKYDVEECIQRGMTYAAPLKVVLRLIVWDLDEDTGARSIRDIKEQPVYMGDMPLMTDNGTFVVNGTERVIVSQMHRSPGVFFDHDKGKTHASGKFLFTARVIPYRGSWLDFEFDAKDLAYVRIDRKRKLPITTLLYALEGKATEALRAARAAKGETLELGEIKGMDAEEILGAFYGQVPFTRTKDANGESAWARPFEPELFRGAKLVEDLIDAETGQVVAKAEEKLTARAARKIGEATKHVLVSRADLVGRYVAEDLYDPNTGEIFADAGEEIAEAKLAVFEAAGLDVIPTLAIDQTKGPWIRNTLAVDKNSNREDALVDIYRVIRPGEPPTSETAEALFRGLFFDSERYDLSAVGRVKMNMRLGIECDDQMRVLRKEDIIRTIQIMCDLKDGRGQIDDIDNLGNRRVRSVGELMENQYRVGLLRMERAIRERMGSVDIDGVMPHDLINAKPAAAAVREFFGSSQLSQFMDQTNPLSEVTHKRRLSALGPGGLTRERAGFEVRDVHPTHYGRICPIETPEGPNIGLINSLATFAKVNKYGFIETPYRMVTNGKVSDEYKYLSAMEEERLTVAQADAPKLEDGTLTEDLVSVRRNGDFRLVRPEEVTAIDVSPRQLVSVAAALIPFLENDDANRALMGSNMQRQAVPLIRSDAPLVGTGMEAAVAQDSGATIVARRAGIIDQIDGARIVVRATNDDGTTMGVDIYRLRKFMRSNQSTCINQRPLVRVGDRVGSGDIIADGPSTELGELALGRNILCAFMPWNGYNFEDSILISERIAREDMFTSIHIEEFEVMARDTKLGQEEITRDIPNVGEEALRNLDEAGIVYVGAEVNPGDILVGKVTPKGESPMTPEEKLLRAIFGEKASDVRDTSLKLPPGVNGTIVDVRVFNRRGVDKDERALAIERAEIERLAKDRDDERAIQERAFLNRLREKLFGQIAGSGYKGVRSGSEINAEVLAEVPRGAWRNLTVQDDHVMAEIETLKREFDAAVHKLQARFESKVEKLQRGDEMPPGVMKMVKVFIAVKRKLQPGDKMAGRHGNKGVVSKVVPIEDMPFLEDGTAVDIVLNPLGVPSRMNVGQILETHLGWACANLGRQIGEMVDEYRRTGQERARLHGMLKDVYGQEVYERQIEIMDDAEVAELCGNIRKGVPIATPVFDGARITDIEDMLAKAGLDISGQMTVFDGRTGDQFERKVTIGYMYMLKLGHMVDDKIHARSIGPYSLVTQQPLGGKAQFGGQRFGEMEVWALEAYGAAYTLQEMLTVKSDDVSGRTKVYEAIVREQDNFEAGVPESFNVLTKELKSLGLNVDLTLSAE</sequence>
<dbReference type="Pfam" id="PF04561">
    <property type="entry name" value="RNA_pol_Rpb2_2"/>
    <property type="match status" value="1"/>
</dbReference>
<dbReference type="InterPro" id="IPR007641">
    <property type="entry name" value="RNA_pol_Rpb2_7"/>
</dbReference>
<gene>
    <name evidence="8 17" type="primary">rpoB</name>
    <name evidence="17" type="ORF">SIL87_13155</name>
</gene>
<proteinExistence type="inferred from homology"/>
<feature type="domain" description="RNA polymerase beta subunit protrusion" evidence="14">
    <location>
        <begin position="35"/>
        <end position="541"/>
    </location>
</feature>
<dbReference type="NCBIfam" id="NF001616">
    <property type="entry name" value="PRK00405.1"/>
    <property type="match status" value="1"/>
</dbReference>
<evidence type="ECO:0000256" key="9">
    <source>
        <dbReference type="RuleBase" id="RU000434"/>
    </source>
</evidence>
<dbReference type="GO" id="GO:0003677">
    <property type="term" value="F:DNA binding"/>
    <property type="evidence" value="ECO:0007669"/>
    <property type="project" value="UniProtKB-UniRule"/>
</dbReference>
<dbReference type="GO" id="GO:0003899">
    <property type="term" value="F:DNA-directed RNA polymerase activity"/>
    <property type="evidence" value="ECO:0007669"/>
    <property type="project" value="UniProtKB-UniRule"/>
</dbReference>
<feature type="domain" description="DNA-directed RNA polymerase beta subunit external 1" evidence="16">
    <location>
        <begin position="635"/>
        <end position="700"/>
    </location>
</feature>
<dbReference type="InterPro" id="IPR007645">
    <property type="entry name" value="RNA_pol_Rpb2_3"/>
</dbReference>
<evidence type="ECO:0000256" key="10">
    <source>
        <dbReference type="RuleBase" id="RU363031"/>
    </source>
</evidence>
<dbReference type="InterPro" id="IPR015712">
    <property type="entry name" value="DNA-dir_RNA_pol_su2"/>
</dbReference>
<dbReference type="Pfam" id="PF04563">
    <property type="entry name" value="RNA_pol_Rpb2_1"/>
    <property type="match status" value="1"/>
</dbReference>